<feature type="signal peptide" evidence="1">
    <location>
        <begin position="1"/>
        <end position="23"/>
    </location>
</feature>
<evidence type="ECO:0000313" key="3">
    <source>
        <dbReference type="Proteomes" id="UP000500791"/>
    </source>
</evidence>
<protein>
    <submittedName>
        <fullName evidence="2">Uncharacterized protein</fullName>
    </submittedName>
</protein>
<evidence type="ECO:0000313" key="2">
    <source>
        <dbReference type="EMBL" id="QIK39413.1"/>
    </source>
</evidence>
<dbReference type="Proteomes" id="UP000500791">
    <property type="component" value="Chromosome"/>
</dbReference>
<dbReference type="KEGG" id="mon:G8E03_00765"/>
<keyword evidence="1" id="KW-0732">Signal</keyword>
<accession>A0A6G7VH49</accession>
<dbReference type="EMBL" id="CP049811">
    <property type="protein sequence ID" value="QIK39413.1"/>
    <property type="molecule type" value="Genomic_DNA"/>
</dbReference>
<dbReference type="AlphaFoldDB" id="A0A6G7VH49"/>
<name>A0A6G7VH49_9RHOB</name>
<sequence length="57" mass="6082">MYRILNTALIAITLIAMPIAAQAENSHLGGLTGLSSEQLADMTLEEIALVIQSRGEK</sequence>
<dbReference type="RefSeq" id="WP_166187515.1">
    <property type="nucleotide sequence ID" value="NZ_CP049811.1"/>
</dbReference>
<feature type="chain" id="PRO_5026028467" evidence="1">
    <location>
        <begin position="24"/>
        <end position="57"/>
    </location>
</feature>
<gene>
    <name evidence="2" type="ORF">G8E03_00765</name>
</gene>
<evidence type="ECO:0000256" key="1">
    <source>
        <dbReference type="SAM" id="SignalP"/>
    </source>
</evidence>
<reference evidence="2 3" key="1">
    <citation type="submission" date="2020-03" db="EMBL/GenBank/DDBJ databases">
        <title>Complete genome sequence of Monaibacterium sp. ALG8 with diverse plasmids.</title>
        <authorList>
            <person name="Sun C."/>
        </authorList>
    </citation>
    <scope>NUCLEOTIDE SEQUENCE [LARGE SCALE GENOMIC DNA]</scope>
    <source>
        <strain evidence="2 3">ALG8</strain>
    </source>
</reference>
<keyword evidence="3" id="KW-1185">Reference proteome</keyword>
<proteinExistence type="predicted"/>
<organism evidence="2 3">
    <name type="scientific">Pontivivens nitratireducens</name>
    <dbReference type="NCBI Taxonomy" id="2758038"/>
    <lineage>
        <taxon>Bacteria</taxon>
        <taxon>Pseudomonadati</taxon>
        <taxon>Pseudomonadota</taxon>
        <taxon>Alphaproteobacteria</taxon>
        <taxon>Rhodobacterales</taxon>
        <taxon>Paracoccaceae</taxon>
        <taxon>Pontivivens</taxon>
    </lineage>
</organism>